<gene>
    <name evidence="2" type="ORF">C7M84_013756</name>
</gene>
<protein>
    <submittedName>
        <fullName evidence="2">Uncharacterized protein</fullName>
    </submittedName>
</protein>
<keyword evidence="1" id="KW-0732">Signal</keyword>
<comment type="caution">
    <text evidence="2">The sequence shown here is derived from an EMBL/GenBank/DDBJ whole genome shotgun (WGS) entry which is preliminary data.</text>
</comment>
<proteinExistence type="predicted"/>
<feature type="signal peptide" evidence="1">
    <location>
        <begin position="1"/>
        <end position="19"/>
    </location>
</feature>
<dbReference type="EMBL" id="QCYY01002717">
    <property type="protein sequence ID" value="ROT68127.1"/>
    <property type="molecule type" value="Genomic_DNA"/>
</dbReference>
<name>A0A3R7PEB1_PENVA</name>
<sequence>MGTPFALSWSAGALPCILAAVNFNQMYSLMQVDYGVKKNKVYLTFENLPRSPQHLVSVLCPSLLPAQHLVSALSPQSLQHLVLCLSLSPPGTCSLLCPLQSLHHLVSGFCPLSPPHLASALSSVPPAPGPLPLSHHPCQHCSACSVPQSLSTWSLLCPLSPCSTWSLLCPQSFQHLSLCCLSRLSPVLQQPALCSVPQSSGLLLCPLKSLQHLVSCSVPQSLQHWSLLCPSVPPQHLVSALSPSVPGSTGLCSVPQSSSSLVCSLCPPQSLQHLALLCSPLWSPQSLPAGLCSVCLSPCSTWSSCLLCPSVLPAPGLLLCPPQSLQQPGLCSVLSPLQHLVLCLSPQSLQHLVSALSPHVPAAPGLLLLSSVPQHWFSALVPSSPPAAPGSRCSVPSACTQPWSLLCSFSCPCAATEPLL</sequence>
<feature type="chain" id="PRO_5018570645" evidence="1">
    <location>
        <begin position="20"/>
        <end position="420"/>
    </location>
</feature>
<dbReference type="AlphaFoldDB" id="A0A3R7PEB1"/>
<evidence type="ECO:0000256" key="1">
    <source>
        <dbReference type="SAM" id="SignalP"/>
    </source>
</evidence>
<keyword evidence="3" id="KW-1185">Reference proteome</keyword>
<reference evidence="2 3" key="1">
    <citation type="submission" date="2018-04" db="EMBL/GenBank/DDBJ databases">
        <authorList>
            <person name="Zhang X."/>
            <person name="Yuan J."/>
            <person name="Li F."/>
            <person name="Xiang J."/>
        </authorList>
    </citation>
    <scope>NUCLEOTIDE SEQUENCE [LARGE SCALE GENOMIC DNA]</scope>
    <source>
        <tissue evidence="2">Muscle</tissue>
    </source>
</reference>
<organism evidence="2 3">
    <name type="scientific">Penaeus vannamei</name>
    <name type="common">Whiteleg shrimp</name>
    <name type="synonym">Litopenaeus vannamei</name>
    <dbReference type="NCBI Taxonomy" id="6689"/>
    <lineage>
        <taxon>Eukaryota</taxon>
        <taxon>Metazoa</taxon>
        <taxon>Ecdysozoa</taxon>
        <taxon>Arthropoda</taxon>
        <taxon>Crustacea</taxon>
        <taxon>Multicrustacea</taxon>
        <taxon>Malacostraca</taxon>
        <taxon>Eumalacostraca</taxon>
        <taxon>Eucarida</taxon>
        <taxon>Decapoda</taxon>
        <taxon>Dendrobranchiata</taxon>
        <taxon>Penaeoidea</taxon>
        <taxon>Penaeidae</taxon>
        <taxon>Penaeus</taxon>
    </lineage>
</organism>
<accession>A0A3R7PEB1</accession>
<evidence type="ECO:0000313" key="2">
    <source>
        <dbReference type="EMBL" id="ROT68127.1"/>
    </source>
</evidence>
<reference evidence="2 3" key="2">
    <citation type="submission" date="2019-01" db="EMBL/GenBank/DDBJ databases">
        <title>The decoding of complex shrimp genome reveals the adaptation for benthos swimmer, frequently molting mechanism and breeding impact on genome.</title>
        <authorList>
            <person name="Sun Y."/>
            <person name="Gao Y."/>
            <person name="Yu Y."/>
        </authorList>
    </citation>
    <scope>NUCLEOTIDE SEQUENCE [LARGE SCALE GENOMIC DNA]</scope>
    <source>
        <tissue evidence="2">Muscle</tissue>
    </source>
</reference>
<dbReference type="Proteomes" id="UP000283509">
    <property type="component" value="Unassembled WGS sequence"/>
</dbReference>
<evidence type="ECO:0000313" key="3">
    <source>
        <dbReference type="Proteomes" id="UP000283509"/>
    </source>
</evidence>